<dbReference type="EMBL" id="SLWM01000030">
    <property type="protein sequence ID" value="TCO11605.1"/>
    <property type="molecule type" value="Genomic_DNA"/>
</dbReference>
<dbReference type="Gene3D" id="1.10.1660.10">
    <property type="match status" value="1"/>
</dbReference>
<dbReference type="PROSITE" id="PS50937">
    <property type="entry name" value="HTH_MERR_2"/>
    <property type="match status" value="1"/>
</dbReference>
<evidence type="ECO:0000313" key="4">
    <source>
        <dbReference type="Proteomes" id="UP000295818"/>
    </source>
</evidence>
<feature type="domain" description="HTH merR-type" evidence="2">
    <location>
        <begin position="6"/>
        <end position="75"/>
    </location>
</feature>
<dbReference type="InterPro" id="IPR009061">
    <property type="entry name" value="DNA-bd_dom_put_sf"/>
</dbReference>
<dbReference type="GO" id="GO:0003677">
    <property type="term" value="F:DNA binding"/>
    <property type="evidence" value="ECO:0007669"/>
    <property type="project" value="UniProtKB-KW"/>
</dbReference>
<reference evidence="3 4" key="1">
    <citation type="journal article" date="2015" name="Stand. Genomic Sci.">
        <title>Genomic Encyclopedia of Bacterial and Archaeal Type Strains, Phase III: the genomes of soil and plant-associated and newly described type strains.</title>
        <authorList>
            <person name="Whitman W.B."/>
            <person name="Woyke T."/>
            <person name="Klenk H.P."/>
            <person name="Zhou Y."/>
            <person name="Lilburn T.G."/>
            <person name="Beck B.J."/>
            <person name="De Vos P."/>
            <person name="Vandamme P."/>
            <person name="Eisen J.A."/>
            <person name="Garrity G."/>
            <person name="Hugenholtz P."/>
            <person name="Kyrpides N.C."/>
        </authorList>
    </citation>
    <scope>NUCLEOTIDE SEQUENCE [LARGE SCALE GENOMIC DNA]</scope>
    <source>
        <strain evidence="3 4">VKM Ac-2538</strain>
    </source>
</reference>
<protein>
    <submittedName>
        <fullName evidence="3">DNA-binding transcriptional MerR regulator</fullName>
    </submittedName>
</protein>
<evidence type="ECO:0000313" key="3">
    <source>
        <dbReference type="EMBL" id="TCO11605.1"/>
    </source>
</evidence>
<dbReference type="CDD" id="cd00592">
    <property type="entry name" value="HTH_MerR-like"/>
    <property type="match status" value="1"/>
</dbReference>
<dbReference type="PRINTS" id="PR00040">
    <property type="entry name" value="HTHMERR"/>
</dbReference>
<keyword evidence="4" id="KW-1185">Reference proteome</keyword>
<dbReference type="InterPro" id="IPR047057">
    <property type="entry name" value="MerR_fam"/>
</dbReference>
<accession>A0ABY2B8A3</accession>
<dbReference type="RefSeq" id="WP_132196141.1">
    <property type="nucleotide sequence ID" value="NZ_SLWM01000030.1"/>
</dbReference>
<evidence type="ECO:0000256" key="1">
    <source>
        <dbReference type="ARBA" id="ARBA00023125"/>
    </source>
</evidence>
<name>A0ABY2B8A3_9ACTN</name>
<keyword evidence="1 3" id="KW-0238">DNA-binding</keyword>
<comment type="caution">
    <text evidence="3">The sequence shown here is derived from an EMBL/GenBank/DDBJ whole genome shotgun (WGS) entry which is preliminary data.</text>
</comment>
<dbReference type="Proteomes" id="UP000295818">
    <property type="component" value="Unassembled WGS sequence"/>
</dbReference>
<evidence type="ECO:0000259" key="2">
    <source>
        <dbReference type="PROSITE" id="PS50937"/>
    </source>
</evidence>
<dbReference type="PANTHER" id="PTHR30204">
    <property type="entry name" value="REDOX-CYCLING DRUG-SENSING TRANSCRIPTIONAL ACTIVATOR SOXR"/>
    <property type="match status" value="1"/>
</dbReference>
<organism evidence="3 4">
    <name type="scientific">Kribbella orskensis</name>
    <dbReference type="NCBI Taxonomy" id="2512216"/>
    <lineage>
        <taxon>Bacteria</taxon>
        <taxon>Bacillati</taxon>
        <taxon>Actinomycetota</taxon>
        <taxon>Actinomycetes</taxon>
        <taxon>Propionibacteriales</taxon>
        <taxon>Kribbellaceae</taxon>
        <taxon>Kribbella</taxon>
    </lineage>
</organism>
<proteinExistence type="predicted"/>
<sequence length="306" mass="33982">MNDDELYSIGELARRTGVSVKTIRFYSDRGLVPPTDRSPAGYRRYDLAAVARLDLIRTLRELGLDLTTVRRVLDHEIALSDVAAAHAEALTVQIRTLRLRRAILTAVSERGSTPEELNLMHRLARLSEAERDRLIGDFLDTVFGDDPEFAAIRRTLTAELPDHPTTVQLKAWVELAELSQDLGFRSAVRQMAEDYQAGRGPRRVPLRPGLVARIREQVGPAVRAGIDPRSPEADAVLRSLTADYAAAVGAADDDHLRARLAELLQTANDPRWAQYLTLLATINGWAAPEPLAPIYDWTIEALRRAG</sequence>
<gene>
    <name evidence="3" type="ORF">EV644_13047</name>
</gene>
<dbReference type="Pfam" id="PF13411">
    <property type="entry name" value="MerR_1"/>
    <property type="match status" value="1"/>
</dbReference>
<dbReference type="PANTHER" id="PTHR30204:SF93">
    <property type="entry name" value="HTH MERR-TYPE DOMAIN-CONTAINING PROTEIN"/>
    <property type="match status" value="1"/>
</dbReference>
<dbReference type="InterPro" id="IPR000551">
    <property type="entry name" value="MerR-type_HTH_dom"/>
</dbReference>
<dbReference type="SUPFAM" id="SSF46955">
    <property type="entry name" value="Putative DNA-binding domain"/>
    <property type="match status" value="1"/>
</dbReference>
<dbReference type="SMART" id="SM00422">
    <property type="entry name" value="HTH_MERR"/>
    <property type="match status" value="1"/>
</dbReference>